<feature type="compositionally biased region" description="Basic and acidic residues" evidence="5">
    <location>
        <begin position="29"/>
        <end position="60"/>
    </location>
</feature>
<dbReference type="SUPFAM" id="SSF49723">
    <property type="entry name" value="Lipase/lipooxygenase domain (PLAT/LH2 domain)"/>
    <property type="match status" value="1"/>
</dbReference>
<feature type="domain" description="RUN" evidence="7">
    <location>
        <begin position="1135"/>
        <end position="1284"/>
    </location>
</feature>
<evidence type="ECO:0000313" key="8">
    <source>
        <dbReference type="EMBL" id="KAG9342647.1"/>
    </source>
</evidence>
<feature type="region of interest" description="Disordered" evidence="5">
    <location>
        <begin position="1"/>
        <end position="61"/>
    </location>
</feature>
<comment type="subcellular location">
    <subcellularLocation>
        <location evidence="1">Membrane</location>
    </subcellularLocation>
</comment>
<feature type="compositionally biased region" description="Polar residues" evidence="5">
    <location>
        <begin position="1083"/>
        <end position="1092"/>
    </location>
</feature>
<dbReference type="CDD" id="cd17693">
    <property type="entry name" value="RUN2_DENND5B"/>
    <property type="match status" value="1"/>
</dbReference>
<evidence type="ECO:0000313" key="9">
    <source>
        <dbReference type="Proteomes" id="UP000824540"/>
    </source>
</evidence>
<dbReference type="InterPro" id="IPR005112">
    <property type="entry name" value="dDENN_dom"/>
</dbReference>
<dbReference type="InterPro" id="IPR037213">
    <property type="entry name" value="Run_dom_sf"/>
</dbReference>
<dbReference type="Gene3D" id="1.20.58.900">
    <property type="match status" value="2"/>
</dbReference>
<feature type="region of interest" description="Disordered" evidence="5">
    <location>
        <begin position="1071"/>
        <end position="1092"/>
    </location>
</feature>
<dbReference type="PROSITE" id="PS50826">
    <property type="entry name" value="RUN"/>
    <property type="match status" value="2"/>
</dbReference>
<comment type="caution">
    <text evidence="8">The sequence shown here is derived from an EMBL/GenBank/DDBJ whole genome shotgun (WGS) entry which is preliminary data.</text>
</comment>
<dbReference type="EMBL" id="JAFBMS010000027">
    <property type="protein sequence ID" value="KAG9342647.1"/>
    <property type="molecule type" value="Genomic_DNA"/>
</dbReference>
<dbReference type="FunFam" id="1.20.58.900:FF:000007">
    <property type="entry name" value="DENN domain-containing protein 5B"/>
    <property type="match status" value="1"/>
</dbReference>
<dbReference type="OrthoDB" id="6019893at2759"/>
<feature type="domain" description="UDENN" evidence="6">
    <location>
        <begin position="98"/>
        <end position="608"/>
    </location>
</feature>
<dbReference type="InterPro" id="IPR037516">
    <property type="entry name" value="Tripartite_DENN"/>
</dbReference>
<feature type="domain" description="RUN" evidence="7">
    <location>
        <begin position="835"/>
        <end position="999"/>
    </location>
</feature>
<dbReference type="GO" id="GO:0005085">
    <property type="term" value="F:guanyl-nucleotide exchange factor activity"/>
    <property type="evidence" value="ECO:0007669"/>
    <property type="project" value="UniProtKB-KW"/>
</dbReference>
<keyword evidence="2" id="KW-0344">Guanine-nucleotide releasing factor</keyword>
<dbReference type="PROSITE" id="PS50211">
    <property type="entry name" value="DENN"/>
    <property type="match status" value="1"/>
</dbReference>
<evidence type="ECO:0000256" key="4">
    <source>
        <dbReference type="ARBA" id="ARBA00023136"/>
    </source>
</evidence>
<evidence type="ECO:0008006" key="10">
    <source>
        <dbReference type="Google" id="ProtNLM"/>
    </source>
</evidence>
<sequence>MEYSNRDPLGGAGTRTSGIKRANIQGSAVEERGWREGGGRGRDQRMRTAERDPGSSRGGKEMLGLASRRLFWTADRGTLCTTLYQWLEADRQGRSPEASNEGENFEQSPLKRTFKSKVLAHFPENVEWNPFDQDAVNMLCMPKGLSFRTQADDHEPRFHSFLITREDGSRTYGFVHTFYEEVTSPQICAAMQTLHQMHHAEHSPGSGCPSSSSSSMDSLASSLDEADAPQPAAVGGGGGCADSYDATRDTLYVSKALCLITPMPFMHACRRFLAQLHRAVAGPQPPPLPLESYIHNLLYEVPLPPPGRSLKFHGVYEPIVCQRPGPGELPLADFPLGEAFQLLGVENLVQVFTCVLLEMQILLYSQDYQHLVTVAEGITTLLFPFQWQHVYLPILPASLCHLLDAPVPYLMGLQSKEGTDRSKLELPQEANLCFVDIDNHCIELPEDFPQFPNKAEFIQELTEVLLRFGLSPEGATPASPGPAHLKSLALHELVDDRRNGNLGGEALAVLERLQALAKRTGVAVEGVEMLGQGGRTPVEEEELRNAKLNVQLREVFAGRFTTMFADYEAFASFLSDQPEPYLPFLSHFIETQMFATFVDNKIMSQWEEKEPLLRVFDARVEKARLYNVRAPSLRSSHYQKCSILKESAQAIEQRLMKIDHTAIHPHLLDMKIGQGKYEQGFFPKLQADVLATGPTNNKWSNRTATTQRRKDRHRQHTEHLGLDNDLKEQVEGCLVQQNSMAFWEWDKASPPPIKPPKKSFSACCLKYMQEARSLGKNLRQPKLSDLSPAVIAQTNWKFVEGLLKECRMKTKRMLVEKMGREAVELGHGEANITGLEENTLIASLCDLLERIWSHGLQVKQGKSALWSHLLHYQVREEKLEQQAGSPVSNRMERRKSDSALSLPLLKVSLIQDMRHIQNMSEIKTEVGRARAWIRLSLEKKLLKLYKRYAFLRCEEEKEQFLFHLLSLNAVDYFCFTSVFTTISVMQIPKNVLEMTFDSAFRPHHTHISTVFKLGHDNSGLLAKWLVDCVMVRNEITGHTYKFPCGRWLGKGVDDGSLERVLIGELVVPSGEEESGKQCRTPPLQRSPSQARRVSITSLTRGSKPNCVQIQEAIGEAVNNIIKHFHKPEKERGSLTILLCGENGLVCALEQFFHHGFKSTRLFQKNVFVWDFVEKAMAYLDTADQMGDLQEAPEPLGPTCETFCRYVSAINSTPRNIGKDGKFQLLVCLGARDRLLPQWIPLLVECPMITRMYEESALLRDRTTVNSLISVLQTLHHFTITLETSLVKGIDL</sequence>
<dbReference type="Gene3D" id="3.30.450.200">
    <property type="match status" value="1"/>
</dbReference>
<dbReference type="Proteomes" id="UP000824540">
    <property type="component" value="Unassembled WGS sequence"/>
</dbReference>
<dbReference type="InterPro" id="IPR047292">
    <property type="entry name" value="RUN2_DENND5B"/>
</dbReference>
<accession>A0A8T2P1V4</accession>
<feature type="compositionally biased region" description="Low complexity" evidence="5">
    <location>
        <begin position="203"/>
        <end position="223"/>
    </location>
</feature>
<organism evidence="8 9">
    <name type="scientific">Albula glossodonta</name>
    <name type="common">roundjaw bonefish</name>
    <dbReference type="NCBI Taxonomy" id="121402"/>
    <lineage>
        <taxon>Eukaryota</taxon>
        <taxon>Metazoa</taxon>
        <taxon>Chordata</taxon>
        <taxon>Craniata</taxon>
        <taxon>Vertebrata</taxon>
        <taxon>Euteleostomi</taxon>
        <taxon>Actinopterygii</taxon>
        <taxon>Neopterygii</taxon>
        <taxon>Teleostei</taxon>
        <taxon>Albuliformes</taxon>
        <taxon>Albulidae</taxon>
        <taxon>Albula</taxon>
    </lineage>
</organism>
<dbReference type="GO" id="GO:0016020">
    <property type="term" value="C:membrane"/>
    <property type="evidence" value="ECO:0007669"/>
    <property type="project" value="UniProtKB-SubCell"/>
</dbReference>
<proteinExistence type="predicted"/>
<gene>
    <name evidence="8" type="ORF">JZ751_016084</name>
</gene>
<evidence type="ECO:0000259" key="6">
    <source>
        <dbReference type="PROSITE" id="PS50211"/>
    </source>
</evidence>
<dbReference type="Pfam" id="PF03456">
    <property type="entry name" value="uDENN"/>
    <property type="match status" value="1"/>
</dbReference>
<reference evidence="8" key="1">
    <citation type="thesis" date="2021" institute="BYU ScholarsArchive" country="Provo, UT, USA">
        <title>Applications of and Algorithms for Genome Assembly and Genomic Analyses with an Emphasis on Marine Teleosts.</title>
        <authorList>
            <person name="Pickett B.D."/>
        </authorList>
    </citation>
    <scope>NUCLEOTIDE SEQUENCE</scope>
    <source>
        <strain evidence="8">HI-2016</strain>
    </source>
</reference>
<dbReference type="Gene3D" id="2.60.60.20">
    <property type="entry name" value="PLAT/LH2 domain"/>
    <property type="match status" value="1"/>
</dbReference>
<evidence type="ECO:0000256" key="1">
    <source>
        <dbReference type="ARBA" id="ARBA00004370"/>
    </source>
</evidence>
<dbReference type="PANTHER" id="PTHR46070">
    <property type="entry name" value="PINSTRIPE, ISOFORM A"/>
    <property type="match status" value="1"/>
</dbReference>
<feature type="compositionally biased region" description="Polar residues" evidence="5">
    <location>
        <begin position="693"/>
        <end position="706"/>
    </location>
</feature>
<name>A0A8T2P1V4_9TELE</name>
<dbReference type="InterPro" id="IPR001194">
    <property type="entry name" value="cDENN_dom"/>
</dbReference>
<dbReference type="Gene3D" id="3.40.50.11500">
    <property type="match status" value="1"/>
</dbReference>
<feature type="compositionally biased region" description="Basic residues" evidence="5">
    <location>
        <begin position="707"/>
        <end position="716"/>
    </location>
</feature>
<dbReference type="InterPro" id="IPR047278">
    <property type="entry name" value="DEN5A/B"/>
</dbReference>
<dbReference type="SMART" id="SM00800">
    <property type="entry name" value="uDENN"/>
    <property type="match status" value="1"/>
</dbReference>
<dbReference type="SMART" id="SM00801">
    <property type="entry name" value="dDENN"/>
    <property type="match status" value="1"/>
</dbReference>
<keyword evidence="9" id="KW-1185">Reference proteome</keyword>
<dbReference type="Pfam" id="PF02141">
    <property type="entry name" value="DENN"/>
    <property type="match status" value="1"/>
</dbReference>
<dbReference type="GO" id="GO:0031267">
    <property type="term" value="F:small GTPase binding"/>
    <property type="evidence" value="ECO:0007669"/>
    <property type="project" value="InterPro"/>
</dbReference>
<dbReference type="SMART" id="SM00799">
    <property type="entry name" value="DENN"/>
    <property type="match status" value="1"/>
</dbReference>
<dbReference type="Pfam" id="PF02759">
    <property type="entry name" value="RUN"/>
    <property type="match status" value="2"/>
</dbReference>
<dbReference type="PANTHER" id="PTHR46070:SF3">
    <property type="entry name" value="DENN DOMAIN-CONTAINING PROTEIN 5B"/>
    <property type="match status" value="1"/>
</dbReference>
<dbReference type="SUPFAM" id="SSF140741">
    <property type="entry name" value="RUN domain-like"/>
    <property type="match status" value="2"/>
</dbReference>
<protein>
    <recommendedName>
        <fullName evidence="10">DENN domain containing 5B</fullName>
    </recommendedName>
</protein>
<dbReference type="InterPro" id="IPR043153">
    <property type="entry name" value="DENN_C"/>
</dbReference>
<keyword evidence="4" id="KW-0472">Membrane</keyword>
<evidence type="ECO:0000256" key="3">
    <source>
        <dbReference type="ARBA" id="ARBA00022737"/>
    </source>
</evidence>
<keyword evidence="3" id="KW-0677">Repeat</keyword>
<dbReference type="InterPro" id="IPR005113">
    <property type="entry name" value="uDENN_dom"/>
</dbReference>
<dbReference type="InterPro" id="IPR036392">
    <property type="entry name" value="PLAT/LH2_dom_sf"/>
</dbReference>
<feature type="region of interest" description="Disordered" evidence="5">
    <location>
        <begin position="693"/>
        <end position="717"/>
    </location>
</feature>
<feature type="region of interest" description="Disordered" evidence="5">
    <location>
        <begin position="198"/>
        <end position="239"/>
    </location>
</feature>
<evidence type="ECO:0000259" key="7">
    <source>
        <dbReference type="PROSITE" id="PS50826"/>
    </source>
</evidence>
<evidence type="ECO:0000256" key="2">
    <source>
        <dbReference type="ARBA" id="ARBA00022658"/>
    </source>
</evidence>
<dbReference type="InterPro" id="IPR004012">
    <property type="entry name" value="Run_dom"/>
</dbReference>
<dbReference type="Pfam" id="PF03455">
    <property type="entry name" value="dDENN"/>
    <property type="match status" value="1"/>
</dbReference>
<evidence type="ECO:0000256" key="5">
    <source>
        <dbReference type="SAM" id="MobiDB-lite"/>
    </source>
</evidence>
<dbReference type="SMART" id="SM00593">
    <property type="entry name" value="RUN"/>
    <property type="match status" value="2"/>
</dbReference>